<sequence>MELLENVNGFKELRKQVLIAFCLENPRSQSTLEKGMLIGSNSHEENDKKFEKTTFLKPDHSMIQESASINGHSTGFKILIAAIKGNLENDFQFH</sequence>
<keyword evidence="2" id="KW-1185">Reference proteome</keyword>
<accession>A0A9N9AL25</accession>
<organism evidence="1 2">
    <name type="scientific">Dentiscutata erythropus</name>
    <dbReference type="NCBI Taxonomy" id="1348616"/>
    <lineage>
        <taxon>Eukaryota</taxon>
        <taxon>Fungi</taxon>
        <taxon>Fungi incertae sedis</taxon>
        <taxon>Mucoromycota</taxon>
        <taxon>Glomeromycotina</taxon>
        <taxon>Glomeromycetes</taxon>
        <taxon>Diversisporales</taxon>
        <taxon>Gigasporaceae</taxon>
        <taxon>Dentiscutata</taxon>
    </lineage>
</organism>
<dbReference type="Proteomes" id="UP000789405">
    <property type="component" value="Unassembled WGS sequence"/>
</dbReference>
<comment type="caution">
    <text evidence="1">The sequence shown here is derived from an EMBL/GenBank/DDBJ whole genome shotgun (WGS) entry which is preliminary data.</text>
</comment>
<dbReference type="EMBL" id="CAJVPY010001694">
    <property type="protein sequence ID" value="CAG8532714.1"/>
    <property type="molecule type" value="Genomic_DNA"/>
</dbReference>
<evidence type="ECO:0000313" key="2">
    <source>
        <dbReference type="Proteomes" id="UP000789405"/>
    </source>
</evidence>
<name>A0A9N9AL25_9GLOM</name>
<reference evidence="1" key="1">
    <citation type="submission" date="2021-06" db="EMBL/GenBank/DDBJ databases">
        <authorList>
            <person name="Kallberg Y."/>
            <person name="Tangrot J."/>
            <person name="Rosling A."/>
        </authorList>
    </citation>
    <scope>NUCLEOTIDE SEQUENCE</scope>
    <source>
        <strain evidence="1">MA453B</strain>
    </source>
</reference>
<dbReference type="AlphaFoldDB" id="A0A9N9AL25"/>
<gene>
    <name evidence="1" type="ORF">DERYTH_LOCUS4423</name>
</gene>
<protein>
    <submittedName>
        <fullName evidence="1">9311_t:CDS:1</fullName>
    </submittedName>
</protein>
<proteinExistence type="predicted"/>
<evidence type="ECO:0000313" key="1">
    <source>
        <dbReference type="EMBL" id="CAG8532714.1"/>
    </source>
</evidence>